<dbReference type="EMBL" id="UZAH01029468">
    <property type="protein sequence ID" value="VDP06233.1"/>
    <property type="molecule type" value="Genomic_DNA"/>
</dbReference>
<protein>
    <submittedName>
        <fullName evidence="2">Uncharacterized protein</fullName>
    </submittedName>
</protein>
<evidence type="ECO:0000256" key="1">
    <source>
        <dbReference type="SAM" id="MobiDB-lite"/>
    </source>
</evidence>
<dbReference type="AlphaFoldDB" id="A0A3P8EBS6"/>
<sequence length="42" mass="4515">MGGARGPRNQLADAVLQQNHERIKGRHGSEGRRPATAPSSLH</sequence>
<gene>
    <name evidence="2" type="ORF">HPBE_LOCUS16527</name>
</gene>
<feature type="region of interest" description="Disordered" evidence="1">
    <location>
        <begin position="1"/>
        <end position="42"/>
    </location>
</feature>
<name>A0A3P8EBS6_HELPZ</name>
<reference evidence="2" key="1">
    <citation type="submission" date="2018-11" db="EMBL/GenBank/DDBJ databases">
        <authorList>
            <consortium name="Pathogen Informatics"/>
        </authorList>
    </citation>
    <scope>NUCLEOTIDE SEQUENCE [LARGE SCALE GENOMIC DNA]</scope>
</reference>
<proteinExistence type="predicted"/>
<organism evidence="2">
    <name type="scientific">Heligmosomoides polygyrus</name>
    <name type="common">Parasitic roundworm</name>
    <dbReference type="NCBI Taxonomy" id="6339"/>
    <lineage>
        <taxon>Eukaryota</taxon>
        <taxon>Metazoa</taxon>
        <taxon>Ecdysozoa</taxon>
        <taxon>Nematoda</taxon>
        <taxon>Chromadorea</taxon>
        <taxon>Rhabditida</taxon>
        <taxon>Rhabditina</taxon>
        <taxon>Rhabditomorpha</taxon>
        <taxon>Strongyloidea</taxon>
        <taxon>Heligmosomidae</taxon>
        <taxon>Heligmosomoides</taxon>
    </lineage>
</organism>
<evidence type="ECO:0000313" key="2">
    <source>
        <dbReference type="EMBL" id="VDP06233.1"/>
    </source>
</evidence>
<accession>A0A3P8EBS6</accession>
<feature type="compositionally biased region" description="Basic and acidic residues" evidence="1">
    <location>
        <begin position="19"/>
        <end position="33"/>
    </location>
</feature>